<dbReference type="Gene3D" id="1.10.720.30">
    <property type="entry name" value="SAP domain"/>
    <property type="match status" value="1"/>
</dbReference>
<evidence type="ECO:0000313" key="14">
    <source>
        <dbReference type="Proteomes" id="UP001292094"/>
    </source>
</evidence>
<dbReference type="InterPro" id="IPR036361">
    <property type="entry name" value="SAP_dom_sf"/>
</dbReference>
<comment type="subcellular location">
    <subcellularLocation>
        <location evidence="1">Nucleus</location>
    </subcellularLocation>
</comment>
<feature type="region of interest" description="Disordered" evidence="10">
    <location>
        <begin position="1"/>
        <end position="133"/>
    </location>
</feature>
<dbReference type="InterPro" id="IPR014876">
    <property type="entry name" value="DEK_C"/>
</dbReference>
<feature type="compositionally biased region" description="Basic and acidic residues" evidence="10">
    <location>
        <begin position="104"/>
        <end position="131"/>
    </location>
</feature>
<evidence type="ECO:0000256" key="1">
    <source>
        <dbReference type="ARBA" id="ARBA00004123"/>
    </source>
</evidence>
<gene>
    <name evidence="13" type="ORF">Pmani_038834</name>
</gene>
<evidence type="ECO:0000256" key="4">
    <source>
        <dbReference type="ARBA" id="ARBA00022853"/>
    </source>
</evidence>
<feature type="region of interest" description="Disordered" evidence="10">
    <location>
        <begin position="238"/>
        <end position="352"/>
    </location>
</feature>
<dbReference type="FunFam" id="1.10.10.60:FF:000148">
    <property type="entry name" value="Dek, isoform B"/>
    <property type="match status" value="1"/>
</dbReference>
<feature type="compositionally biased region" description="Basic residues" evidence="10">
    <location>
        <begin position="252"/>
        <end position="262"/>
    </location>
</feature>
<evidence type="ECO:0000256" key="10">
    <source>
        <dbReference type="SAM" id="MobiDB-lite"/>
    </source>
</evidence>
<feature type="domain" description="DEK-C" evidence="12">
    <location>
        <begin position="348"/>
        <end position="404"/>
    </location>
</feature>
<dbReference type="SMART" id="SM00513">
    <property type="entry name" value="SAP"/>
    <property type="match status" value="1"/>
</dbReference>
<dbReference type="PANTHER" id="PTHR13468:SF1">
    <property type="entry name" value="PROTEIN DEK"/>
    <property type="match status" value="1"/>
</dbReference>
<organism evidence="13 14">
    <name type="scientific">Petrolisthes manimaculis</name>
    <dbReference type="NCBI Taxonomy" id="1843537"/>
    <lineage>
        <taxon>Eukaryota</taxon>
        <taxon>Metazoa</taxon>
        <taxon>Ecdysozoa</taxon>
        <taxon>Arthropoda</taxon>
        <taxon>Crustacea</taxon>
        <taxon>Multicrustacea</taxon>
        <taxon>Malacostraca</taxon>
        <taxon>Eumalacostraca</taxon>
        <taxon>Eucarida</taxon>
        <taxon>Decapoda</taxon>
        <taxon>Pleocyemata</taxon>
        <taxon>Anomura</taxon>
        <taxon>Galatheoidea</taxon>
        <taxon>Porcellanidae</taxon>
        <taxon>Petrolisthes</taxon>
    </lineage>
</organism>
<dbReference type="PANTHER" id="PTHR13468">
    <property type="entry name" value="DEK PROTEIN"/>
    <property type="match status" value="1"/>
</dbReference>
<dbReference type="GO" id="GO:2000779">
    <property type="term" value="P:regulation of double-strand break repair"/>
    <property type="evidence" value="ECO:0007669"/>
    <property type="project" value="TreeGrafter"/>
</dbReference>
<dbReference type="PROSITE" id="PS51998">
    <property type="entry name" value="DEK_C"/>
    <property type="match status" value="1"/>
</dbReference>
<evidence type="ECO:0000313" key="13">
    <source>
        <dbReference type="EMBL" id="KAK4288117.1"/>
    </source>
</evidence>
<sequence length="404" mass="45194">MAEEDIKAQVKEDQKMEETEEVTDKVEKEVKVEEKVEEKTEDNEEQIEDDEGDEEKETQEENMKSVKPKKPKEEKKKEKETKEKPAEVVKTTTKDLDVPLYDQPLEKSGKRDRKKVERYEEETKKEEEVKPDGNGVPFGDIPYINAMITKLPMDELKILHRVAYGRPGSGVSIKRNLRKFNGYPFDKDDKKYQAKLSAVETRIRVAEIKKVLKVLGVEQSGTKAEMVERLMAFMLLPKDEGRAPPKASTGQKRPRKGPKKKQGGATSAADSVSSGGETSDDIDDKDEVEVPVKKSSGRGKSKATPSRRGGGGGGGRGRGAKRARPAPVSDSDSESDDEPLAKKKAKQPPTDAELKVMVKKILDGANLEEVTMKSVCRQVYESYPDFDLTHKKLFIKETVKSIIS</sequence>
<accession>A0AAE1NEV6</accession>
<dbReference type="PROSITE" id="PS50800">
    <property type="entry name" value="SAP"/>
    <property type="match status" value="1"/>
</dbReference>
<name>A0AAE1NEV6_9EUCA</name>
<evidence type="ECO:0000256" key="7">
    <source>
        <dbReference type="ARBA" id="ARBA00056057"/>
    </source>
</evidence>
<dbReference type="Proteomes" id="UP001292094">
    <property type="component" value="Unassembled WGS sequence"/>
</dbReference>
<feature type="compositionally biased region" description="Basic and acidic residues" evidence="10">
    <location>
        <begin position="71"/>
        <end position="97"/>
    </location>
</feature>
<feature type="compositionally biased region" description="Polar residues" evidence="10">
    <location>
        <begin position="268"/>
        <end position="277"/>
    </location>
</feature>
<dbReference type="AlphaFoldDB" id="A0AAE1NEV6"/>
<evidence type="ECO:0000256" key="5">
    <source>
        <dbReference type="ARBA" id="ARBA00023125"/>
    </source>
</evidence>
<comment type="caution">
    <text evidence="13">The sequence shown here is derived from an EMBL/GenBank/DDBJ whole genome shotgun (WGS) entry which is preliminary data.</text>
</comment>
<keyword evidence="2" id="KW-0597">Phosphoprotein</keyword>
<keyword evidence="14" id="KW-1185">Reference proteome</keyword>
<evidence type="ECO:0000256" key="2">
    <source>
        <dbReference type="ARBA" id="ARBA00022553"/>
    </source>
</evidence>
<keyword evidence="5" id="KW-0238">DNA-binding</keyword>
<keyword evidence="6" id="KW-0539">Nucleus</keyword>
<feature type="domain" description="SAP" evidence="11">
    <location>
        <begin position="200"/>
        <end position="234"/>
    </location>
</feature>
<dbReference type="InterPro" id="IPR044198">
    <property type="entry name" value="DEK"/>
</dbReference>
<feature type="compositionally biased region" description="Acidic residues" evidence="10">
    <location>
        <begin position="278"/>
        <end position="289"/>
    </location>
</feature>
<comment type="function">
    <text evidence="7">Involved in chromatin organization.</text>
</comment>
<feature type="compositionally biased region" description="Gly residues" evidence="10">
    <location>
        <begin position="308"/>
        <end position="317"/>
    </location>
</feature>
<keyword evidence="4" id="KW-0156">Chromatin regulator</keyword>
<feature type="compositionally biased region" description="Acidic residues" evidence="10">
    <location>
        <begin position="39"/>
        <end position="58"/>
    </location>
</feature>
<dbReference type="Pfam" id="PF08766">
    <property type="entry name" value="DEK_C"/>
    <property type="match status" value="1"/>
</dbReference>
<dbReference type="GO" id="GO:0005634">
    <property type="term" value="C:nucleus"/>
    <property type="evidence" value="ECO:0007669"/>
    <property type="project" value="UniProtKB-SubCell"/>
</dbReference>
<dbReference type="SUPFAM" id="SSF109715">
    <property type="entry name" value="DEK C-terminal domain"/>
    <property type="match status" value="1"/>
</dbReference>
<comment type="subunit">
    <text evidence="8">Found in a mRNA splicing-dependent exon junction complex (EJC) with DEK, RBM8A, RNPS1, SRRM1 and ALYREF/THOC4. Interacts with histones H2A, H2B, H3, H4, acetylated histone H4, non-phosphorylated DAXX and HDAC2. Component of the B-WICH complex, at least composed of SMARCA5/SNF2H, BAZ1B/WSTF, SF3B1, DEK, MYO1C, ERCC6, MYBBP1A and DDX21. Binds DNA.</text>
</comment>
<dbReference type="GO" id="GO:0006325">
    <property type="term" value="P:chromatin organization"/>
    <property type="evidence" value="ECO:0007669"/>
    <property type="project" value="UniProtKB-KW"/>
</dbReference>
<proteinExistence type="predicted"/>
<dbReference type="Gene3D" id="1.10.10.60">
    <property type="entry name" value="Homeodomain-like"/>
    <property type="match status" value="1"/>
</dbReference>
<reference evidence="13" key="1">
    <citation type="submission" date="2023-11" db="EMBL/GenBank/DDBJ databases">
        <title>Genome assemblies of two species of porcelain crab, Petrolisthes cinctipes and Petrolisthes manimaculis (Anomura: Porcellanidae).</title>
        <authorList>
            <person name="Angst P."/>
        </authorList>
    </citation>
    <scope>NUCLEOTIDE SEQUENCE</scope>
    <source>
        <strain evidence="13">PB745_02</strain>
        <tissue evidence="13">Gill</tissue>
    </source>
</reference>
<evidence type="ECO:0000259" key="11">
    <source>
        <dbReference type="PROSITE" id="PS50800"/>
    </source>
</evidence>
<dbReference type="GO" id="GO:0003677">
    <property type="term" value="F:DNA binding"/>
    <property type="evidence" value="ECO:0007669"/>
    <property type="project" value="UniProtKB-KW"/>
</dbReference>
<evidence type="ECO:0000256" key="6">
    <source>
        <dbReference type="ARBA" id="ARBA00023242"/>
    </source>
</evidence>
<dbReference type="InterPro" id="IPR003034">
    <property type="entry name" value="SAP_dom"/>
</dbReference>
<evidence type="ECO:0000256" key="9">
    <source>
        <dbReference type="ARBA" id="ARBA00074520"/>
    </source>
</evidence>
<dbReference type="SUPFAM" id="SSF68906">
    <property type="entry name" value="SAP domain"/>
    <property type="match status" value="1"/>
</dbReference>
<feature type="compositionally biased region" description="Basic and acidic residues" evidence="10">
    <location>
        <begin position="1"/>
        <end position="38"/>
    </location>
</feature>
<evidence type="ECO:0000256" key="3">
    <source>
        <dbReference type="ARBA" id="ARBA00022765"/>
    </source>
</evidence>
<dbReference type="GO" id="GO:0042393">
    <property type="term" value="F:histone binding"/>
    <property type="evidence" value="ECO:0007669"/>
    <property type="project" value="TreeGrafter"/>
</dbReference>
<dbReference type="Pfam" id="PF02037">
    <property type="entry name" value="SAP"/>
    <property type="match status" value="1"/>
</dbReference>
<evidence type="ECO:0000256" key="8">
    <source>
        <dbReference type="ARBA" id="ARBA00064832"/>
    </source>
</evidence>
<protein>
    <recommendedName>
        <fullName evidence="9">Protein DEK</fullName>
    </recommendedName>
</protein>
<dbReference type="EMBL" id="JAWZYT010006480">
    <property type="protein sequence ID" value="KAK4288117.1"/>
    <property type="molecule type" value="Genomic_DNA"/>
</dbReference>
<keyword evidence="3" id="KW-0013">ADP-ribosylation</keyword>
<evidence type="ECO:0000259" key="12">
    <source>
        <dbReference type="PROSITE" id="PS51998"/>
    </source>
</evidence>